<evidence type="ECO:0000259" key="1">
    <source>
        <dbReference type="Pfam" id="PF03372"/>
    </source>
</evidence>
<dbReference type="GO" id="GO:0004527">
    <property type="term" value="F:exonuclease activity"/>
    <property type="evidence" value="ECO:0007669"/>
    <property type="project" value="UniProtKB-KW"/>
</dbReference>
<proteinExistence type="predicted"/>
<reference evidence="2 3" key="1">
    <citation type="submission" date="2020-07" db="EMBL/GenBank/DDBJ databases">
        <title>Halosimplex litoreum sp. nov. and Halosimplex rubrum sp. nov., isolated from different salt environments.</title>
        <authorList>
            <person name="Cui H."/>
        </authorList>
    </citation>
    <scope>NUCLEOTIDE SEQUENCE [LARGE SCALE GENOMIC DNA]</scope>
    <source>
        <strain evidence="2 3">R2</strain>
    </source>
</reference>
<evidence type="ECO:0000313" key="3">
    <source>
        <dbReference type="Proteomes" id="UP000509346"/>
    </source>
</evidence>
<accession>A0A7D5P7R7</accession>
<dbReference type="PANTHER" id="PTHR14859">
    <property type="entry name" value="CALCOFLUOR WHITE HYPERSENSITIVE PROTEIN PRECURSOR"/>
    <property type="match status" value="1"/>
</dbReference>
<feature type="domain" description="Endonuclease/exonuclease/phosphatase" evidence="1">
    <location>
        <begin position="34"/>
        <end position="248"/>
    </location>
</feature>
<protein>
    <submittedName>
        <fullName evidence="2">Endonuclease/exonuclease/phosphatase family protein</fullName>
    </submittedName>
</protein>
<keyword evidence="2" id="KW-0269">Exonuclease</keyword>
<dbReference type="OrthoDB" id="191588at2157"/>
<name>A0A7D5P7R7_9EURY</name>
<dbReference type="Pfam" id="PF03372">
    <property type="entry name" value="Exo_endo_phos"/>
    <property type="match status" value="1"/>
</dbReference>
<keyword evidence="3" id="KW-1185">Reference proteome</keyword>
<dbReference type="KEGG" id="hpel:HZS54_03115"/>
<dbReference type="GO" id="GO:0006506">
    <property type="term" value="P:GPI anchor biosynthetic process"/>
    <property type="evidence" value="ECO:0007669"/>
    <property type="project" value="TreeGrafter"/>
</dbReference>
<dbReference type="InterPro" id="IPR036691">
    <property type="entry name" value="Endo/exonu/phosph_ase_sf"/>
</dbReference>
<dbReference type="GeneID" id="56081546"/>
<dbReference type="RefSeq" id="WP_179920506.1">
    <property type="nucleotide sequence ID" value="NZ_CP058909.1"/>
</dbReference>
<dbReference type="AlphaFoldDB" id="A0A7D5P7R7"/>
<keyword evidence="2" id="KW-0255">Endonuclease</keyword>
<dbReference type="GO" id="GO:0004519">
    <property type="term" value="F:endonuclease activity"/>
    <property type="evidence" value="ECO:0007669"/>
    <property type="project" value="UniProtKB-KW"/>
</dbReference>
<dbReference type="InterPro" id="IPR005135">
    <property type="entry name" value="Endo/exonuclease/phosphatase"/>
</dbReference>
<dbReference type="Proteomes" id="UP000509346">
    <property type="component" value="Chromosome"/>
</dbReference>
<dbReference type="InterPro" id="IPR051916">
    <property type="entry name" value="GPI-anchor_lipid_remodeler"/>
</dbReference>
<dbReference type="SUPFAM" id="SSF56219">
    <property type="entry name" value="DNase I-like"/>
    <property type="match status" value="1"/>
</dbReference>
<sequence length="260" mass="28474">MKILSCNAGYLLDYDGSLRDYALKPHRAMLGDDAAEQRATERLVDVIADERPDVVCLLEVDQGSARTMTEGQVTRLAEALTDRGLAYHARADAKYGDGNVLGRLPVLSHLSNGLLVRDDIDAVIEAHYLETGPKRLVTEVRIGDLSIFAVHLAMSGRGRRKQLDEIAAIVAERDRVVVAGDFNAYDGLAEVEDALEETGLVLHDPGETVPKRPLDSLVSETRTLDFFLASPDIEPTRCDVIDVQVSDHRPVVLEFENGGT</sequence>
<organism evidence="2 3">
    <name type="scientific">Halosimplex pelagicum</name>
    <dbReference type="NCBI Taxonomy" id="869886"/>
    <lineage>
        <taxon>Archaea</taxon>
        <taxon>Methanobacteriati</taxon>
        <taxon>Methanobacteriota</taxon>
        <taxon>Stenosarchaea group</taxon>
        <taxon>Halobacteria</taxon>
        <taxon>Halobacteriales</taxon>
        <taxon>Haloarculaceae</taxon>
        <taxon>Halosimplex</taxon>
    </lineage>
</organism>
<dbReference type="EMBL" id="CP058909">
    <property type="protein sequence ID" value="QLH80684.1"/>
    <property type="molecule type" value="Genomic_DNA"/>
</dbReference>
<evidence type="ECO:0000313" key="2">
    <source>
        <dbReference type="EMBL" id="QLH80684.1"/>
    </source>
</evidence>
<keyword evidence="2" id="KW-0378">Hydrolase</keyword>
<dbReference type="GO" id="GO:0016020">
    <property type="term" value="C:membrane"/>
    <property type="evidence" value="ECO:0007669"/>
    <property type="project" value="GOC"/>
</dbReference>
<gene>
    <name evidence="2" type="ORF">HZS54_03115</name>
</gene>
<dbReference type="Gene3D" id="3.60.10.10">
    <property type="entry name" value="Endonuclease/exonuclease/phosphatase"/>
    <property type="match status" value="1"/>
</dbReference>
<keyword evidence="2" id="KW-0540">Nuclease</keyword>
<dbReference type="PANTHER" id="PTHR14859:SF1">
    <property type="entry name" value="PGAP2-INTERACTING PROTEIN"/>
    <property type="match status" value="1"/>
</dbReference>